<protein>
    <recommendedName>
        <fullName evidence="3">Carrier domain-containing protein</fullName>
    </recommendedName>
</protein>
<evidence type="ECO:0000259" key="3">
    <source>
        <dbReference type="PROSITE" id="PS50075"/>
    </source>
</evidence>
<name>A0A3N7HI44_9BURK</name>
<dbReference type="PROSITE" id="PS00012">
    <property type="entry name" value="PHOSPHOPANTETHEINE"/>
    <property type="match status" value="1"/>
</dbReference>
<reference evidence="4 5" key="1">
    <citation type="submission" date="2018-08" db="EMBL/GenBank/DDBJ databases">
        <authorList>
            <person name="Khan S.A."/>
            <person name="Jeon C.O."/>
            <person name="Chun B.H."/>
            <person name="Jeong S.E."/>
        </authorList>
    </citation>
    <scope>NUCLEOTIDE SEQUENCE [LARGE SCALE GENOMIC DNA]</scope>
    <source>
        <strain evidence="4 5">S-16</strain>
    </source>
</reference>
<reference evidence="4 5" key="2">
    <citation type="submission" date="2018-12" db="EMBL/GenBank/DDBJ databases">
        <title>Rhizobacter gummiphilus sp. nov., a rubber-degrading bacterium isolated from the soil of a botanical garden in Japan.</title>
        <authorList>
            <person name="Shunsuke S.S."/>
        </authorList>
    </citation>
    <scope>NUCLEOTIDE SEQUENCE [LARGE SCALE GENOMIC DNA]</scope>
    <source>
        <strain evidence="4 5">S-16</strain>
    </source>
</reference>
<accession>A0A3N7HI44</accession>
<dbReference type="Proteomes" id="UP000267464">
    <property type="component" value="Unassembled WGS sequence"/>
</dbReference>
<evidence type="ECO:0000313" key="5">
    <source>
        <dbReference type="Proteomes" id="UP000267464"/>
    </source>
</evidence>
<dbReference type="PROSITE" id="PS50075">
    <property type="entry name" value="CARRIER"/>
    <property type="match status" value="1"/>
</dbReference>
<comment type="caution">
    <text evidence="4">The sequence shown here is derived from an EMBL/GenBank/DDBJ whole genome shotgun (WGS) entry which is preliminary data.</text>
</comment>
<feature type="non-terminal residue" evidence="4">
    <location>
        <position position="1"/>
    </location>
</feature>
<evidence type="ECO:0000313" key="4">
    <source>
        <dbReference type="EMBL" id="RQP21720.1"/>
    </source>
</evidence>
<keyword evidence="1" id="KW-0596">Phosphopantetheine</keyword>
<dbReference type="EMBL" id="QUSW01000009">
    <property type="protein sequence ID" value="RQP21720.1"/>
    <property type="molecule type" value="Genomic_DNA"/>
</dbReference>
<dbReference type="InterPro" id="IPR036736">
    <property type="entry name" value="ACP-like_sf"/>
</dbReference>
<keyword evidence="2" id="KW-0597">Phosphoprotein</keyword>
<dbReference type="Gene3D" id="1.10.1200.10">
    <property type="entry name" value="ACP-like"/>
    <property type="match status" value="1"/>
</dbReference>
<dbReference type="InterPro" id="IPR009081">
    <property type="entry name" value="PP-bd_ACP"/>
</dbReference>
<proteinExistence type="predicted"/>
<dbReference type="Pfam" id="PF00550">
    <property type="entry name" value="PP-binding"/>
    <property type="match status" value="1"/>
</dbReference>
<keyword evidence="5" id="KW-1185">Reference proteome</keyword>
<dbReference type="SUPFAM" id="SSF47336">
    <property type="entry name" value="ACP-like"/>
    <property type="match status" value="1"/>
</dbReference>
<evidence type="ECO:0000256" key="1">
    <source>
        <dbReference type="ARBA" id="ARBA00022450"/>
    </source>
</evidence>
<sequence length="54" mass="5973">RHDHFFELGGHSLLAVTVIERMREQGLDADVAALFTTPTLMAFAAATEEMEIVL</sequence>
<evidence type="ECO:0000256" key="2">
    <source>
        <dbReference type="ARBA" id="ARBA00022553"/>
    </source>
</evidence>
<gene>
    <name evidence="4" type="ORF">DZC73_25065</name>
</gene>
<feature type="domain" description="Carrier" evidence="3">
    <location>
        <begin position="1"/>
        <end position="51"/>
    </location>
</feature>
<dbReference type="AlphaFoldDB" id="A0A3N7HI44"/>
<dbReference type="InterPro" id="IPR006162">
    <property type="entry name" value="Ppantetheine_attach_site"/>
</dbReference>
<organism evidence="4 5">
    <name type="scientific">Piscinibacter terrae</name>
    <dbReference type="NCBI Taxonomy" id="2496871"/>
    <lineage>
        <taxon>Bacteria</taxon>
        <taxon>Pseudomonadati</taxon>
        <taxon>Pseudomonadota</taxon>
        <taxon>Betaproteobacteria</taxon>
        <taxon>Burkholderiales</taxon>
        <taxon>Sphaerotilaceae</taxon>
        <taxon>Piscinibacter</taxon>
    </lineage>
</organism>
<dbReference type="RefSeq" id="WP_198414969.1">
    <property type="nucleotide sequence ID" value="NZ_QUSW01000009.1"/>
</dbReference>